<dbReference type="AlphaFoldDB" id="A0AAW1X7Y4"/>
<dbReference type="Proteomes" id="UP001457282">
    <property type="component" value="Unassembled WGS sequence"/>
</dbReference>
<name>A0AAW1X7Y4_RUBAR</name>
<comment type="caution">
    <text evidence="1">The sequence shown here is derived from an EMBL/GenBank/DDBJ whole genome shotgun (WGS) entry which is preliminary data.</text>
</comment>
<evidence type="ECO:0000313" key="2">
    <source>
        <dbReference type="Proteomes" id="UP001457282"/>
    </source>
</evidence>
<dbReference type="EMBL" id="JBEDUW010000004">
    <property type="protein sequence ID" value="KAK9932376.1"/>
    <property type="molecule type" value="Genomic_DNA"/>
</dbReference>
<sequence>MVVILALGGGTVAEMNSWAGEGVRSMLELMRYGGGAAGQCGKSGWQLGLLSNSVMESLLAPVAWMVVMEKEGCVC</sequence>
<gene>
    <name evidence="1" type="ORF">M0R45_019616</name>
</gene>
<protein>
    <submittedName>
        <fullName evidence="1">Uncharacterized protein</fullName>
    </submittedName>
</protein>
<organism evidence="1 2">
    <name type="scientific">Rubus argutus</name>
    <name type="common">Southern blackberry</name>
    <dbReference type="NCBI Taxonomy" id="59490"/>
    <lineage>
        <taxon>Eukaryota</taxon>
        <taxon>Viridiplantae</taxon>
        <taxon>Streptophyta</taxon>
        <taxon>Embryophyta</taxon>
        <taxon>Tracheophyta</taxon>
        <taxon>Spermatophyta</taxon>
        <taxon>Magnoliopsida</taxon>
        <taxon>eudicotyledons</taxon>
        <taxon>Gunneridae</taxon>
        <taxon>Pentapetalae</taxon>
        <taxon>rosids</taxon>
        <taxon>fabids</taxon>
        <taxon>Rosales</taxon>
        <taxon>Rosaceae</taxon>
        <taxon>Rosoideae</taxon>
        <taxon>Rosoideae incertae sedis</taxon>
        <taxon>Rubus</taxon>
    </lineage>
</organism>
<reference evidence="1 2" key="1">
    <citation type="journal article" date="2023" name="G3 (Bethesda)">
        <title>A chromosome-length genome assembly and annotation of blackberry (Rubus argutus, cv. 'Hillquist').</title>
        <authorList>
            <person name="Bruna T."/>
            <person name="Aryal R."/>
            <person name="Dudchenko O."/>
            <person name="Sargent D.J."/>
            <person name="Mead D."/>
            <person name="Buti M."/>
            <person name="Cavallini A."/>
            <person name="Hytonen T."/>
            <person name="Andres J."/>
            <person name="Pham M."/>
            <person name="Weisz D."/>
            <person name="Mascagni F."/>
            <person name="Usai G."/>
            <person name="Natali L."/>
            <person name="Bassil N."/>
            <person name="Fernandez G.E."/>
            <person name="Lomsadze A."/>
            <person name="Armour M."/>
            <person name="Olukolu B."/>
            <person name="Poorten T."/>
            <person name="Britton C."/>
            <person name="Davik J."/>
            <person name="Ashrafi H."/>
            <person name="Aiden E.L."/>
            <person name="Borodovsky M."/>
            <person name="Worthington M."/>
        </authorList>
    </citation>
    <scope>NUCLEOTIDE SEQUENCE [LARGE SCALE GENOMIC DNA]</scope>
    <source>
        <strain evidence="1">PI 553951</strain>
    </source>
</reference>
<evidence type="ECO:0000313" key="1">
    <source>
        <dbReference type="EMBL" id="KAK9932376.1"/>
    </source>
</evidence>
<accession>A0AAW1X7Y4</accession>
<proteinExistence type="predicted"/>
<keyword evidence="2" id="KW-1185">Reference proteome</keyword>